<evidence type="ECO:0000256" key="1">
    <source>
        <dbReference type="SAM" id="Coils"/>
    </source>
</evidence>
<dbReference type="PROSITE" id="PS50965">
    <property type="entry name" value="NERD"/>
    <property type="match status" value="1"/>
</dbReference>
<dbReference type="RefSeq" id="WP_068482201.1">
    <property type="nucleotide sequence ID" value="NZ_CP018760.1"/>
</dbReference>
<proteinExistence type="predicted"/>
<dbReference type="Pfam" id="PF08378">
    <property type="entry name" value="NERD"/>
    <property type="match status" value="1"/>
</dbReference>
<gene>
    <name evidence="3" type="ORF">A9200_12865</name>
</gene>
<feature type="domain" description="NERD" evidence="2">
    <location>
        <begin position="188"/>
        <end position="300"/>
    </location>
</feature>
<organism evidence="3 4">
    <name type="scientific">Maribacter hydrothermalis</name>
    <dbReference type="NCBI Taxonomy" id="1836467"/>
    <lineage>
        <taxon>Bacteria</taxon>
        <taxon>Pseudomonadati</taxon>
        <taxon>Bacteroidota</taxon>
        <taxon>Flavobacteriia</taxon>
        <taxon>Flavobacteriales</taxon>
        <taxon>Flavobacteriaceae</taxon>
        <taxon>Maribacter</taxon>
    </lineage>
</organism>
<dbReference type="KEGG" id="mart:BTR34_04170"/>
<evidence type="ECO:0000313" key="3">
    <source>
        <dbReference type="EMBL" id="OBR41518.1"/>
    </source>
</evidence>
<dbReference type="AlphaFoldDB" id="A0A1B7ZDU8"/>
<keyword evidence="4" id="KW-1185">Reference proteome</keyword>
<accession>A0A1B7ZDU8</accession>
<name>A0A1B7ZDU8_9FLAO</name>
<dbReference type="EMBL" id="LZFP01000002">
    <property type="protein sequence ID" value="OBR41518.1"/>
    <property type="molecule type" value="Genomic_DNA"/>
</dbReference>
<comment type="caution">
    <text evidence="3">The sequence shown here is derived from an EMBL/GenBank/DDBJ whole genome shotgun (WGS) entry which is preliminary data.</text>
</comment>
<evidence type="ECO:0000313" key="4">
    <source>
        <dbReference type="Proteomes" id="UP000092164"/>
    </source>
</evidence>
<sequence>MARIYRTIESLKSLKSELENKGITRFKSVREIKDFLKKIDSEKLTVLNDTKNELEQEYHKTCIRLKDNTQRKVEISNLATEKIDRKIKELQLKIDVIHKKNSLNFLNKILASIKLYYLKKQCKDFEDRKFKLLNKVVQPISQKIKIDQHFIKEFKTDKQLLIERRAKLSISELEYTRGVLEDCKNLISGAIGENLVVKEIKKLSDDFILINDFKLDFSPPIFYKQKNERIYSIQIDHLLISKAGIFIIETKNWSKNSVNSISLWSPIEQIKRSNFALYRYISENITLRDHHWGEQKIPIRNLIVMINNKPSAKFKYVSIKLLKELNDYLTYFEPVLTEKQLNRILTKLN</sequence>
<protein>
    <recommendedName>
        <fullName evidence="2">NERD domain-containing protein</fullName>
    </recommendedName>
</protein>
<keyword evidence="1" id="KW-0175">Coiled coil</keyword>
<reference evidence="4" key="1">
    <citation type="submission" date="2016-06" db="EMBL/GenBank/DDBJ databases">
        <authorList>
            <person name="Zhan P."/>
        </authorList>
    </citation>
    <scope>NUCLEOTIDE SEQUENCE [LARGE SCALE GENOMIC DNA]</scope>
    <source>
        <strain evidence="4">T28</strain>
    </source>
</reference>
<dbReference type="STRING" id="1836467.BTR34_04170"/>
<dbReference type="Proteomes" id="UP000092164">
    <property type="component" value="Unassembled WGS sequence"/>
</dbReference>
<dbReference type="InterPro" id="IPR011528">
    <property type="entry name" value="NERD"/>
</dbReference>
<dbReference type="OrthoDB" id="9813328at2"/>
<evidence type="ECO:0000259" key="2">
    <source>
        <dbReference type="PROSITE" id="PS50965"/>
    </source>
</evidence>
<feature type="coiled-coil region" evidence="1">
    <location>
        <begin position="1"/>
        <end position="57"/>
    </location>
</feature>